<evidence type="ECO:0000313" key="3">
    <source>
        <dbReference type="EMBL" id="QDV09775.1"/>
    </source>
</evidence>
<accession>A0A518F0C0</accession>
<dbReference type="Gene3D" id="1.10.287.470">
    <property type="entry name" value="Helix hairpin bin"/>
    <property type="match status" value="1"/>
</dbReference>
<keyword evidence="4" id="KW-1185">Reference proteome</keyword>
<dbReference type="SUPFAM" id="SSF111369">
    <property type="entry name" value="HlyD-like secretion proteins"/>
    <property type="match status" value="1"/>
</dbReference>
<feature type="coiled-coil region" evidence="1">
    <location>
        <begin position="81"/>
        <end position="134"/>
    </location>
</feature>
<evidence type="ECO:0000313" key="4">
    <source>
        <dbReference type="Proteomes" id="UP000320390"/>
    </source>
</evidence>
<evidence type="ECO:0000259" key="2">
    <source>
        <dbReference type="Pfam" id="PF25881"/>
    </source>
</evidence>
<reference evidence="3 4" key="1">
    <citation type="submission" date="2019-02" db="EMBL/GenBank/DDBJ databases">
        <title>Deep-cultivation of Planctomycetes and their phenomic and genomic characterization uncovers novel biology.</title>
        <authorList>
            <person name="Wiegand S."/>
            <person name="Jogler M."/>
            <person name="Boedeker C."/>
            <person name="Pinto D."/>
            <person name="Vollmers J."/>
            <person name="Rivas-Marin E."/>
            <person name="Kohn T."/>
            <person name="Peeters S.H."/>
            <person name="Heuer A."/>
            <person name="Rast P."/>
            <person name="Oberbeckmann S."/>
            <person name="Bunk B."/>
            <person name="Jeske O."/>
            <person name="Meyerdierks A."/>
            <person name="Storesund J.E."/>
            <person name="Kallscheuer N."/>
            <person name="Luecker S."/>
            <person name="Lage O.M."/>
            <person name="Pohl T."/>
            <person name="Merkel B.J."/>
            <person name="Hornburger P."/>
            <person name="Mueller R.-W."/>
            <person name="Bruemmer F."/>
            <person name="Labrenz M."/>
            <person name="Spormann A.M."/>
            <person name="Op den Camp H."/>
            <person name="Overmann J."/>
            <person name="Amann R."/>
            <person name="Jetten M.S.M."/>
            <person name="Mascher T."/>
            <person name="Medema M.H."/>
            <person name="Devos D.P."/>
            <person name="Kaster A.-K."/>
            <person name="Ovreas L."/>
            <person name="Rohde M."/>
            <person name="Galperin M.Y."/>
            <person name="Jogler C."/>
        </authorList>
    </citation>
    <scope>NUCLEOTIDE SEQUENCE [LARGE SCALE GENOMIC DNA]</scope>
    <source>
        <strain evidence="3 4">Poly30</strain>
    </source>
</reference>
<dbReference type="PANTHER" id="PTHR30438:SF2">
    <property type="entry name" value="MEMBRANE PROTEIN"/>
    <property type="match status" value="1"/>
</dbReference>
<dbReference type="InterPro" id="IPR059052">
    <property type="entry name" value="HH_YbhG-like"/>
</dbReference>
<dbReference type="RefSeq" id="WP_145204734.1">
    <property type="nucleotide sequence ID" value="NZ_CP036434.1"/>
</dbReference>
<dbReference type="Gene3D" id="2.40.50.100">
    <property type="match status" value="1"/>
</dbReference>
<feature type="domain" description="YbhG-like alpha-helical hairpin" evidence="2">
    <location>
        <begin position="84"/>
        <end position="190"/>
    </location>
</feature>
<dbReference type="Pfam" id="PF25881">
    <property type="entry name" value="HH_YBHG"/>
    <property type="match status" value="1"/>
</dbReference>
<name>A0A518F0C0_9BACT</name>
<protein>
    <submittedName>
        <fullName evidence="3">Multidrug resistance protein MdtN</fullName>
    </submittedName>
</protein>
<dbReference type="Proteomes" id="UP000320390">
    <property type="component" value="Chromosome"/>
</dbReference>
<proteinExistence type="predicted"/>
<evidence type="ECO:0000256" key="1">
    <source>
        <dbReference type="SAM" id="Coils"/>
    </source>
</evidence>
<gene>
    <name evidence="3" type="primary">mdtN_2</name>
    <name evidence="3" type="ORF">Poly30_53350</name>
</gene>
<sequence length="329" mass="35703">MAKSTRRFAGVLLTGLAVVQALTSCAKEDVRYYQGYVEGEYVYLASPLGGELKELAVARGQTVEAGEVLFRLDPNPEALEASETKQRLDQARAKLADMNKGQRPSEIAAIDARLASARAALEQAEHDYDRRKKLRDEGHADAVSASELERFRTARDVAASEVAMLAAELETAKLGGRPDAVAAAENEVGALGVRVQELEWKVEQKQGVAPAGGIVQDTLYRVGEFVGAGRPVISMLPPENVKIRFFVPESLLPTIAAGDRVEVRLDGVEASLPATISFLSTESEFTPPVIYSKENRAKLVYRIEATPDAGRVNRLRPGQPLEVYLDGSQ</sequence>
<dbReference type="GO" id="GO:0005886">
    <property type="term" value="C:plasma membrane"/>
    <property type="evidence" value="ECO:0007669"/>
    <property type="project" value="TreeGrafter"/>
</dbReference>
<dbReference type="Gene3D" id="2.40.30.170">
    <property type="match status" value="1"/>
</dbReference>
<dbReference type="AlphaFoldDB" id="A0A518F0C0"/>
<keyword evidence="1" id="KW-0175">Coiled coil</keyword>
<dbReference type="EMBL" id="CP036434">
    <property type="protein sequence ID" value="QDV09775.1"/>
    <property type="molecule type" value="Genomic_DNA"/>
</dbReference>
<dbReference type="OrthoDB" id="9778236at2"/>
<dbReference type="PANTHER" id="PTHR30438">
    <property type="entry name" value="36 KDA ANTIGEN-RELATED"/>
    <property type="match status" value="1"/>
</dbReference>
<dbReference type="PROSITE" id="PS51257">
    <property type="entry name" value="PROKAR_LIPOPROTEIN"/>
    <property type="match status" value="1"/>
</dbReference>
<organism evidence="3 4">
    <name type="scientific">Saltatorellus ferox</name>
    <dbReference type="NCBI Taxonomy" id="2528018"/>
    <lineage>
        <taxon>Bacteria</taxon>
        <taxon>Pseudomonadati</taxon>
        <taxon>Planctomycetota</taxon>
        <taxon>Planctomycetia</taxon>
        <taxon>Planctomycetia incertae sedis</taxon>
        <taxon>Saltatorellus</taxon>
    </lineage>
</organism>